<accession>A0A0F9FLN8</accession>
<reference evidence="1" key="1">
    <citation type="journal article" date="2015" name="Nature">
        <title>Complex archaea that bridge the gap between prokaryotes and eukaryotes.</title>
        <authorList>
            <person name="Spang A."/>
            <person name="Saw J.H."/>
            <person name="Jorgensen S.L."/>
            <person name="Zaremba-Niedzwiedzka K."/>
            <person name="Martijn J."/>
            <person name="Lind A.E."/>
            <person name="van Eijk R."/>
            <person name="Schleper C."/>
            <person name="Guy L."/>
            <person name="Ettema T.J."/>
        </authorList>
    </citation>
    <scope>NUCLEOTIDE SEQUENCE</scope>
</reference>
<dbReference type="EMBL" id="LAZR01023175">
    <property type="protein sequence ID" value="KKL79426.1"/>
    <property type="molecule type" value="Genomic_DNA"/>
</dbReference>
<dbReference type="AlphaFoldDB" id="A0A0F9FLN8"/>
<organism evidence="1">
    <name type="scientific">marine sediment metagenome</name>
    <dbReference type="NCBI Taxonomy" id="412755"/>
    <lineage>
        <taxon>unclassified sequences</taxon>
        <taxon>metagenomes</taxon>
        <taxon>ecological metagenomes</taxon>
    </lineage>
</organism>
<name>A0A0F9FLN8_9ZZZZ</name>
<proteinExistence type="predicted"/>
<protein>
    <submittedName>
        <fullName evidence="1">Uncharacterized protein</fullName>
    </submittedName>
</protein>
<evidence type="ECO:0000313" key="1">
    <source>
        <dbReference type="EMBL" id="KKL79426.1"/>
    </source>
</evidence>
<gene>
    <name evidence="1" type="ORF">LCGC14_2014940</name>
</gene>
<sequence>MRRRPSVVSQGYWPVSNYPIMFSQDATVGTEVGYNEPIEGMSYCYKTLFRVKIPLVGELFLWKLTKAIIIDFDITEEFPSFKVGLNTTKYAYEMWL</sequence>
<comment type="caution">
    <text evidence="1">The sequence shown here is derived from an EMBL/GenBank/DDBJ whole genome shotgun (WGS) entry which is preliminary data.</text>
</comment>